<evidence type="ECO:0000256" key="5">
    <source>
        <dbReference type="ARBA" id="ARBA00023136"/>
    </source>
</evidence>
<dbReference type="Gene3D" id="2.40.30.170">
    <property type="match status" value="1"/>
</dbReference>
<dbReference type="InterPro" id="IPR058624">
    <property type="entry name" value="MdtA-like_HH"/>
</dbReference>
<evidence type="ECO:0000259" key="10">
    <source>
        <dbReference type="Pfam" id="PF25944"/>
    </source>
</evidence>
<dbReference type="Gene3D" id="2.40.50.100">
    <property type="match status" value="1"/>
</dbReference>
<dbReference type="GO" id="GO:1990281">
    <property type="term" value="C:efflux pump complex"/>
    <property type="evidence" value="ECO:0007669"/>
    <property type="project" value="TreeGrafter"/>
</dbReference>
<dbReference type="NCBIfam" id="TIGR01730">
    <property type="entry name" value="RND_mfp"/>
    <property type="match status" value="1"/>
</dbReference>
<dbReference type="EMBL" id="CP024996">
    <property type="protein sequence ID" value="AYR24977.1"/>
    <property type="molecule type" value="Genomic_DNA"/>
</dbReference>
<evidence type="ECO:0000256" key="4">
    <source>
        <dbReference type="ARBA" id="ARBA00022519"/>
    </source>
</evidence>
<proteinExistence type="inferred from homology"/>
<feature type="domain" description="Multidrug resistance protein MdtA-like barrel-sandwich hybrid" evidence="9">
    <location>
        <begin position="76"/>
        <end position="218"/>
    </location>
</feature>
<dbReference type="PANTHER" id="PTHR30469">
    <property type="entry name" value="MULTIDRUG RESISTANCE PROTEIN MDTA"/>
    <property type="match status" value="1"/>
</dbReference>
<dbReference type="GO" id="GO:0015562">
    <property type="term" value="F:efflux transmembrane transporter activity"/>
    <property type="evidence" value="ECO:0007669"/>
    <property type="project" value="TreeGrafter"/>
</dbReference>
<keyword evidence="4" id="KW-0997">Cell inner membrane</keyword>
<dbReference type="Pfam" id="PF25917">
    <property type="entry name" value="BSH_RND"/>
    <property type="match status" value="1"/>
</dbReference>
<evidence type="ECO:0000256" key="2">
    <source>
        <dbReference type="ARBA" id="ARBA00009477"/>
    </source>
</evidence>
<feature type="transmembrane region" description="Helical" evidence="7">
    <location>
        <begin position="14"/>
        <end position="33"/>
    </location>
</feature>
<keyword evidence="7" id="KW-0812">Transmembrane</keyword>
<protein>
    <submittedName>
        <fullName evidence="12">Multidrug transporter subunit MdtA</fullName>
    </submittedName>
</protein>
<dbReference type="InterPro" id="IPR058637">
    <property type="entry name" value="YknX-like_C"/>
</dbReference>
<gene>
    <name evidence="12" type="ORF">RC54_14610</name>
</gene>
<dbReference type="Pfam" id="PF25944">
    <property type="entry name" value="Beta-barrel_RND"/>
    <property type="match status" value="1"/>
</dbReference>
<evidence type="ECO:0000256" key="3">
    <source>
        <dbReference type="ARBA" id="ARBA00022475"/>
    </source>
</evidence>
<comment type="subcellular location">
    <subcellularLocation>
        <location evidence="1">Cell membrane</location>
    </subcellularLocation>
</comment>
<evidence type="ECO:0000256" key="7">
    <source>
        <dbReference type="SAM" id="Phobius"/>
    </source>
</evidence>
<comment type="similarity">
    <text evidence="2">Belongs to the membrane fusion protein (MFP) (TC 8.A.1) family.</text>
</comment>
<sequence>MTAQSSVPPVRRPLRWLLVLVVLLLLIAVGWFLSHKMGRRPFPNMDMPTPVQAGAATTGDVPVTLTALGTVTANASVTVTSRIDGHLQAVYFTEGQYVQKGQLLAQLDTRAYQAEVVQYQGTLAQSQAQLVSARQTLDRYERLFAKDSLARQDLDTQRSTVLQYQGAVQAAQGQIQAAQLNIQYGRITAPVSGYVGLRLVDPGNVVHASDTTGIVTITQTHPIAVKFSIPQASLKSVLGPLRQGQTLPVQALEQQGTQSIASGKLMFVSNEVDTTTGSVQLKALFDNNDDALYPNQFVNVRLQVDTLKQAILVPASSVQQSDSGKYVFVVNADNTVRRQVVSTGPVTDDGRIVISSGVKAGDQVVTQGIDSLTNGSKVKLVKARQVDASELENAPQHRMHMGPPGR</sequence>
<dbReference type="FunFam" id="2.40.420.20:FF:000001">
    <property type="entry name" value="Efflux RND transporter periplasmic adaptor subunit"/>
    <property type="match status" value="1"/>
</dbReference>
<dbReference type="Gene3D" id="2.40.420.20">
    <property type="match status" value="1"/>
</dbReference>
<keyword evidence="7" id="KW-1133">Transmembrane helix</keyword>
<feature type="region of interest" description="Disordered" evidence="6">
    <location>
        <begin position="387"/>
        <end position="406"/>
    </location>
</feature>
<dbReference type="Gene3D" id="1.10.287.470">
    <property type="entry name" value="Helix hairpin bin"/>
    <property type="match status" value="1"/>
</dbReference>
<dbReference type="SUPFAM" id="SSF111369">
    <property type="entry name" value="HlyD-like secretion proteins"/>
    <property type="match status" value="1"/>
</dbReference>
<evidence type="ECO:0000313" key="12">
    <source>
        <dbReference type="EMBL" id="AYR24977.1"/>
    </source>
</evidence>
<dbReference type="Pfam" id="PF25876">
    <property type="entry name" value="HH_MFP_RND"/>
    <property type="match status" value="1"/>
</dbReference>
<accession>A0AAD0U803</accession>
<organism evidence="12 13">
    <name type="scientific">Herbaspirillum rubrisubalbicans</name>
    <dbReference type="NCBI Taxonomy" id="80842"/>
    <lineage>
        <taxon>Bacteria</taxon>
        <taxon>Pseudomonadati</taxon>
        <taxon>Pseudomonadota</taxon>
        <taxon>Betaproteobacteria</taxon>
        <taxon>Burkholderiales</taxon>
        <taxon>Oxalobacteraceae</taxon>
        <taxon>Herbaspirillum</taxon>
    </lineage>
</organism>
<evidence type="ECO:0000313" key="13">
    <source>
        <dbReference type="Proteomes" id="UP000269199"/>
    </source>
</evidence>
<dbReference type="AlphaFoldDB" id="A0AAD0U803"/>
<keyword evidence="5 7" id="KW-0472">Membrane</keyword>
<feature type="domain" description="Multidrug resistance protein MdtA-like alpha-helical hairpin" evidence="8">
    <location>
        <begin position="117"/>
        <end position="184"/>
    </location>
</feature>
<reference evidence="12 13" key="1">
    <citation type="submission" date="2017-11" db="EMBL/GenBank/DDBJ databases">
        <title>Complete genome sequence of Herbaspirillum rubrisubalbicans DSM 11543.</title>
        <authorList>
            <person name="Chen M."/>
            <person name="An Q."/>
        </authorList>
    </citation>
    <scope>NUCLEOTIDE SEQUENCE [LARGE SCALE GENOMIC DNA]</scope>
    <source>
        <strain evidence="12 13">DSM 11543</strain>
    </source>
</reference>
<keyword evidence="3" id="KW-1003">Cell membrane</keyword>
<dbReference type="InterPro" id="IPR058625">
    <property type="entry name" value="MdtA-like_BSH"/>
</dbReference>
<dbReference type="GO" id="GO:0030313">
    <property type="term" value="C:cell envelope"/>
    <property type="evidence" value="ECO:0007669"/>
    <property type="project" value="UniProtKB-SubCell"/>
</dbReference>
<dbReference type="Proteomes" id="UP000269199">
    <property type="component" value="Chromosome"/>
</dbReference>
<feature type="domain" description="Multidrug resistance protein MdtA-like beta-barrel" evidence="10">
    <location>
        <begin position="222"/>
        <end position="306"/>
    </location>
</feature>
<evidence type="ECO:0000259" key="8">
    <source>
        <dbReference type="Pfam" id="PF25876"/>
    </source>
</evidence>
<evidence type="ECO:0000259" key="9">
    <source>
        <dbReference type="Pfam" id="PF25917"/>
    </source>
</evidence>
<evidence type="ECO:0000256" key="1">
    <source>
        <dbReference type="ARBA" id="ARBA00004236"/>
    </source>
</evidence>
<dbReference type="InterPro" id="IPR058626">
    <property type="entry name" value="MdtA-like_b-barrel"/>
</dbReference>
<dbReference type="Pfam" id="PF25989">
    <property type="entry name" value="YknX_C"/>
    <property type="match status" value="1"/>
</dbReference>
<name>A0AAD0U803_9BURK</name>
<evidence type="ECO:0000259" key="11">
    <source>
        <dbReference type="Pfam" id="PF25989"/>
    </source>
</evidence>
<evidence type="ECO:0000256" key="6">
    <source>
        <dbReference type="SAM" id="MobiDB-lite"/>
    </source>
</evidence>
<feature type="domain" description="YknX-like C-terminal permuted SH3-like" evidence="11">
    <location>
        <begin position="311"/>
        <end position="379"/>
    </location>
</feature>
<dbReference type="PANTHER" id="PTHR30469:SF12">
    <property type="entry name" value="MULTIDRUG RESISTANCE PROTEIN MDTA"/>
    <property type="match status" value="1"/>
</dbReference>
<dbReference type="InterPro" id="IPR006143">
    <property type="entry name" value="RND_pump_MFP"/>
</dbReference>